<evidence type="ECO:0000313" key="10">
    <source>
        <dbReference type="Proteomes" id="UP000823909"/>
    </source>
</evidence>
<dbReference type="Pfam" id="PF12833">
    <property type="entry name" value="HTH_18"/>
    <property type="match status" value="1"/>
</dbReference>
<evidence type="ECO:0000256" key="5">
    <source>
        <dbReference type="ARBA" id="ARBA00024867"/>
    </source>
</evidence>
<dbReference type="Gene3D" id="3.40.50.2300">
    <property type="match status" value="1"/>
</dbReference>
<feature type="domain" description="HTH araC/xylS-type" evidence="7">
    <location>
        <begin position="418"/>
        <end position="516"/>
    </location>
</feature>
<sequence>MNLLIVDDQISVLEGIVNGIDFSALGIDRVFTACDAAQAREIFQKQEVSILLSDIEMPGEDGLSLNRWAAGRFPSVIRILLTSHASFEYAQQSIKMGCFDYILQPAPLYEIEAVVRRAVEKLLTEQQNRTYYDLERMNAIVLNLFSSNPANRAESVSLLNEIGYLIREDSAVQAVINDVFPYIESGEARFSDSAIFPVLLDSAGDHLSAPGIYALACVNRYKQFVVLLFGSESLLKKLTSADFEAYYDTVCRQLTPEIASYVTPANHFSNLRDIIYLGHLLALNNVSRKAGLYFTGQSAPPQATAGLQENVARWTRLMENGQFEILEDNIFSYLDYNASLDHLNLENLSEFHQEISKLFFVYSYNHKIDIMSLFSGEYTYNDYMGSFKNVESLKKGIHYLKTAIAGVSAGDESGDVIRRATDYILSNLSLDLTVKDVAEHVSFSPEYFSKLFKKETGENVKNYILRVKVDAAKDMLKTPNIPISIIASELGYSNFSHFTQMFRKHESITPSEYRKKFLKGEDQE</sequence>
<dbReference type="CDD" id="cd17536">
    <property type="entry name" value="REC_YesN-like"/>
    <property type="match status" value="1"/>
</dbReference>
<evidence type="ECO:0000256" key="6">
    <source>
        <dbReference type="PROSITE-ProRule" id="PRU00169"/>
    </source>
</evidence>
<reference evidence="9" key="1">
    <citation type="journal article" date="2021" name="PeerJ">
        <title>Extensive microbial diversity within the chicken gut microbiome revealed by metagenomics and culture.</title>
        <authorList>
            <person name="Gilroy R."/>
            <person name="Ravi A."/>
            <person name="Getino M."/>
            <person name="Pursley I."/>
            <person name="Horton D.L."/>
            <person name="Alikhan N.F."/>
            <person name="Baker D."/>
            <person name="Gharbi K."/>
            <person name="Hall N."/>
            <person name="Watson M."/>
            <person name="Adriaenssens E.M."/>
            <person name="Foster-Nyarko E."/>
            <person name="Jarju S."/>
            <person name="Secka A."/>
            <person name="Antonio M."/>
            <person name="Oren A."/>
            <person name="Chaudhuri R.R."/>
            <person name="La Ragione R."/>
            <person name="Hildebrand F."/>
            <person name="Pallen M.J."/>
        </authorList>
    </citation>
    <scope>NUCLEOTIDE SEQUENCE</scope>
    <source>
        <strain evidence="9">ChiBcec15-3976</strain>
    </source>
</reference>
<dbReference type="PROSITE" id="PS01124">
    <property type="entry name" value="HTH_ARAC_FAMILY_2"/>
    <property type="match status" value="1"/>
</dbReference>
<feature type="modified residue" description="4-aspartylphosphate" evidence="6">
    <location>
        <position position="54"/>
    </location>
</feature>
<dbReference type="GO" id="GO:0003700">
    <property type="term" value="F:DNA-binding transcription factor activity"/>
    <property type="evidence" value="ECO:0007669"/>
    <property type="project" value="InterPro"/>
</dbReference>
<dbReference type="InterPro" id="IPR009057">
    <property type="entry name" value="Homeodomain-like_sf"/>
</dbReference>
<dbReference type="Proteomes" id="UP000823909">
    <property type="component" value="Unassembled WGS sequence"/>
</dbReference>
<dbReference type="PANTHER" id="PTHR43280">
    <property type="entry name" value="ARAC-FAMILY TRANSCRIPTIONAL REGULATOR"/>
    <property type="match status" value="1"/>
</dbReference>
<keyword evidence="2" id="KW-0805">Transcription regulation</keyword>
<comment type="function">
    <text evidence="5">May play the central regulatory role in sporulation. It may be an element of the effector pathway responsible for the activation of sporulation genes in response to nutritional stress. Spo0A may act in concert with spo0H (a sigma factor) to control the expression of some genes that are critical to the sporulation process.</text>
</comment>
<gene>
    <name evidence="9" type="ORF">H9910_06825</name>
</gene>
<dbReference type="Pfam" id="PF00072">
    <property type="entry name" value="Response_reg"/>
    <property type="match status" value="1"/>
</dbReference>
<evidence type="ECO:0000256" key="4">
    <source>
        <dbReference type="ARBA" id="ARBA00023163"/>
    </source>
</evidence>
<dbReference type="AlphaFoldDB" id="A0A9D2U7M3"/>
<dbReference type="PROSITE" id="PS00041">
    <property type="entry name" value="HTH_ARAC_FAMILY_1"/>
    <property type="match status" value="1"/>
</dbReference>
<organism evidence="9 10">
    <name type="scientific">Candidatus Mediterraneibacter quadrami</name>
    <dbReference type="NCBI Taxonomy" id="2838684"/>
    <lineage>
        <taxon>Bacteria</taxon>
        <taxon>Bacillati</taxon>
        <taxon>Bacillota</taxon>
        <taxon>Clostridia</taxon>
        <taxon>Lachnospirales</taxon>
        <taxon>Lachnospiraceae</taxon>
        <taxon>Mediterraneibacter</taxon>
    </lineage>
</organism>
<dbReference type="InterPro" id="IPR018060">
    <property type="entry name" value="HTH_AraC"/>
</dbReference>
<reference evidence="9" key="2">
    <citation type="submission" date="2021-04" db="EMBL/GenBank/DDBJ databases">
        <authorList>
            <person name="Gilroy R."/>
        </authorList>
    </citation>
    <scope>NUCLEOTIDE SEQUENCE</scope>
    <source>
        <strain evidence="9">ChiBcec15-3976</strain>
    </source>
</reference>
<dbReference type="PRINTS" id="PR00032">
    <property type="entry name" value="HTHARAC"/>
</dbReference>
<dbReference type="InterPro" id="IPR020449">
    <property type="entry name" value="Tscrpt_reg_AraC-type_HTH"/>
</dbReference>
<evidence type="ECO:0000256" key="1">
    <source>
        <dbReference type="ARBA" id="ARBA00018672"/>
    </source>
</evidence>
<dbReference type="PROSITE" id="PS50110">
    <property type="entry name" value="RESPONSE_REGULATORY"/>
    <property type="match status" value="1"/>
</dbReference>
<evidence type="ECO:0000259" key="7">
    <source>
        <dbReference type="PROSITE" id="PS01124"/>
    </source>
</evidence>
<dbReference type="InterPro" id="IPR001789">
    <property type="entry name" value="Sig_transdc_resp-reg_receiver"/>
</dbReference>
<dbReference type="Gene3D" id="1.10.10.60">
    <property type="entry name" value="Homeodomain-like"/>
    <property type="match status" value="2"/>
</dbReference>
<proteinExistence type="predicted"/>
<dbReference type="InterPro" id="IPR018062">
    <property type="entry name" value="HTH_AraC-typ_CS"/>
</dbReference>
<accession>A0A9D2U7M3</accession>
<evidence type="ECO:0000256" key="2">
    <source>
        <dbReference type="ARBA" id="ARBA00023015"/>
    </source>
</evidence>
<feature type="domain" description="Response regulatory" evidence="8">
    <location>
        <begin position="2"/>
        <end position="119"/>
    </location>
</feature>
<protein>
    <recommendedName>
        <fullName evidence="1">Stage 0 sporulation protein A homolog</fullName>
    </recommendedName>
</protein>
<dbReference type="SUPFAM" id="SSF46689">
    <property type="entry name" value="Homeodomain-like"/>
    <property type="match status" value="2"/>
</dbReference>
<dbReference type="PANTHER" id="PTHR43280:SF10">
    <property type="entry name" value="REGULATORY PROTEIN POCR"/>
    <property type="match status" value="1"/>
</dbReference>
<dbReference type="GO" id="GO:0000160">
    <property type="term" value="P:phosphorelay signal transduction system"/>
    <property type="evidence" value="ECO:0007669"/>
    <property type="project" value="InterPro"/>
</dbReference>
<dbReference type="EMBL" id="DWUU01000041">
    <property type="protein sequence ID" value="HJD42707.1"/>
    <property type="molecule type" value="Genomic_DNA"/>
</dbReference>
<evidence type="ECO:0000259" key="8">
    <source>
        <dbReference type="PROSITE" id="PS50110"/>
    </source>
</evidence>
<dbReference type="SUPFAM" id="SSF52172">
    <property type="entry name" value="CheY-like"/>
    <property type="match status" value="1"/>
</dbReference>
<keyword evidence="3" id="KW-0238">DNA-binding</keyword>
<keyword evidence="6" id="KW-0597">Phosphoprotein</keyword>
<dbReference type="SMART" id="SM00448">
    <property type="entry name" value="REC"/>
    <property type="match status" value="1"/>
</dbReference>
<dbReference type="GO" id="GO:0043565">
    <property type="term" value="F:sequence-specific DNA binding"/>
    <property type="evidence" value="ECO:0007669"/>
    <property type="project" value="InterPro"/>
</dbReference>
<keyword evidence="4" id="KW-0804">Transcription</keyword>
<dbReference type="InterPro" id="IPR011006">
    <property type="entry name" value="CheY-like_superfamily"/>
</dbReference>
<name>A0A9D2U7M3_9FIRM</name>
<evidence type="ECO:0000256" key="3">
    <source>
        <dbReference type="ARBA" id="ARBA00023125"/>
    </source>
</evidence>
<dbReference type="SMART" id="SM00342">
    <property type="entry name" value="HTH_ARAC"/>
    <property type="match status" value="1"/>
</dbReference>
<evidence type="ECO:0000313" key="9">
    <source>
        <dbReference type="EMBL" id="HJD42707.1"/>
    </source>
</evidence>
<comment type="caution">
    <text evidence="9">The sequence shown here is derived from an EMBL/GenBank/DDBJ whole genome shotgun (WGS) entry which is preliminary data.</text>
</comment>